<evidence type="ECO:0000313" key="6">
    <source>
        <dbReference type="EMBL" id="GAA3654321.1"/>
    </source>
</evidence>
<organism evidence="6 7">
    <name type="scientific">Nonomuraea antimicrobica</name>
    <dbReference type="NCBI Taxonomy" id="561173"/>
    <lineage>
        <taxon>Bacteria</taxon>
        <taxon>Bacillati</taxon>
        <taxon>Actinomycetota</taxon>
        <taxon>Actinomycetes</taxon>
        <taxon>Streptosporangiales</taxon>
        <taxon>Streptosporangiaceae</taxon>
        <taxon>Nonomuraea</taxon>
    </lineage>
</organism>
<evidence type="ECO:0000256" key="5">
    <source>
        <dbReference type="ARBA" id="ARBA00024029"/>
    </source>
</evidence>
<dbReference type="PANTHER" id="PTHR35005">
    <property type="entry name" value="3-DEHYDRO-SCYLLO-INOSOSE HYDROLASE"/>
    <property type="match status" value="1"/>
</dbReference>
<keyword evidence="7" id="KW-1185">Reference proteome</keyword>
<evidence type="ECO:0000256" key="3">
    <source>
        <dbReference type="ARBA" id="ARBA00022801"/>
    </source>
</evidence>
<dbReference type="EMBL" id="BAAAZP010000027">
    <property type="protein sequence ID" value="GAA3654321.1"/>
    <property type="molecule type" value="Genomic_DNA"/>
</dbReference>
<proteinExistence type="inferred from homology"/>
<evidence type="ECO:0000313" key="7">
    <source>
        <dbReference type="Proteomes" id="UP001500902"/>
    </source>
</evidence>
<protein>
    <submittedName>
        <fullName evidence="6">Creatininase family protein</fullName>
    </submittedName>
</protein>
<comment type="caution">
    <text evidence="6">The sequence shown here is derived from an EMBL/GenBank/DDBJ whole genome shotgun (WGS) entry which is preliminary data.</text>
</comment>
<comment type="similarity">
    <text evidence="5">Belongs to the creatininase superfamily.</text>
</comment>
<keyword evidence="4" id="KW-0862">Zinc</keyword>
<keyword evidence="3" id="KW-0378">Hydrolase</keyword>
<name>A0ABP7BA59_9ACTN</name>
<dbReference type="Proteomes" id="UP001500902">
    <property type="component" value="Unassembled WGS sequence"/>
</dbReference>
<evidence type="ECO:0000256" key="2">
    <source>
        <dbReference type="ARBA" id="ARBA00022723"/>
    </source>
</evidence>
<sequence>MSYSIFEDTVAEMTGQELEAAALRNPPMFLPLGVIEAHGPHLPLGTDVYGSYLLCRLTRRRLAERGVESLIAPPYYWGINFVTGAFPGSFRVRREIAEGLLSDILDTVLESGFTRVFLVNHQGDLRHKQMVADVVRAKHTAGHAGVQWLDDGASPARLEQTGEEPMWRLYDPPEEWRGRLKTHGGETETALVGRYFPELVNWDEQEHLAAAYLSAPELAEWRRGGEHAPKVTPLGYHGDPHPSYDEWRYYDHHAKAMADAVATALSEND</sequence>
<evidence type="ECO:0000256" key="4">
    <source>
        <dbReference type="ARBA" id="ARBA00022833"/>
    </source>
</evidence>
<dbReference type="InterPro" id="IPR024087">
    <property type="entry name" value="Creatininase-like_sf"/>
</dbReference>
<accession>A0ABP7BA59</accession>
<dbReference type="PANTHER" id="PTHR35005:SF1">
    <property type="entry name" value="2-AMINO-5-FORMYLAMINO-6-RIBOSYLAMINOPYRIMIDIN-4(3H)-ONE 5'-MONOPHOSPHATE DEFORMYLASE"/>
    <property type="match status" value="1"/>
</dbReference>
<keyword evidence="2" id="KW-0479">Metal-binding</keyword>
<dbReference type="SUPFAM" id="SSF102215">
    <property type="entry name" value="Creatininase"/>
    <property type="match status" value="1"/>
</dbReference>
<comment type="cofactor">
    <cofactor evidence="1">
        <name>Zn(2+)</name>
        <dbReference type="ChEBI" id="CHEBI:29105"/>
    </cofactor>
</comment>
<dbReference type="Gene3D" id="3.40.50.10310">
    <property type="entry name" value="Creatininase"/>
    <property type="match status" value="1"/>
</dbReference>
<dbReference type="RefSeq" id="WP_344874664.1">
    <property type="nucleotide sequence ID" value="NZ_BAAAZP010000027.1"/>
</dbReference>
<dbReference type="Pfam" id="PF02633">
    <property type="entry name" value="Creatininase"/>
    <property type="match status" value="1"/>
</dbReference>
<reference evidence="7" key="1">
    <citation type="journal article" date="2019" name="Int. J. Syst. Evol. Microbiol.">
        <title>The Global Catalogue of Microorganisms (GCM) 10K type strain sequencing project: providing services to taxonomists for standard genome sequencing and annotation.</title>
        <authorList>
            <consortium name="The Broad Institute Genomics Platform"/>
            <consortium name="The Broad Institute Genome Sequencing Center for Infectious Disease"/>
            <person name="Wu L."/>
            <person name="Ma J."/>
        </authorList>
    </citation>
    <scope>NUCLEOTIDE SEQUENCE [LARGE SCALE GENOMIC DNA]</scope>
    <source>
        <strain evidence="7">JCM 16904</strain>
    </source>
</reference>
<gene>
    <name evidence="6" type="ORF">GCM10022224_016570</name>
</gene>
<evidence type="ECO:0000256" key="1">
    <source>
        <dbReference type="ARBA" id="ARBA00001947"/>
    </source>
</evidence>
<dbReference type="InterPro" id="IPR003785">
    <property type="entry name" value="Creatininase/forma_Hydrolase"/>
</dbReference>